<reference evidence="1 2" key="1">
    <citation type="submission" date="2018-06" db="EMBL/GenBank/DDBJ databases">
        <authorList>
            <consortium name="Pathogen Informatics"/>
            <person name="Doyle S."/>
        </authorList>
    </citation>
    <scope>NUCLEOTIDE SEQUENCE [LARGE SCALE GENOMIC DNA]</scope>
    <source>
        <strain evidence="1 2">NCTC13163</strain>
    </source>
</reference>
<dbReference type="EMBL" id="UGGP01000001">
    <property type="protein sequence ID" value="STO09373.1"/>
    <property type="molecule type" value="Genomic_DNA"/>
</dbReference>
<dbReference type="Pfam" id="PF07386">
    <property type="entry name" value="DUF1499"/>
    <property type="match status" value="1"/>
</dbReference>
<dbReference type="Proteomes" id="UP000254060">
    <property type="component" value="Unassembled WGS sequence"/>
</dbReference>
<dbReference type="PIRSF" id="PIRSF026426">
    <property type="entry name" value="DUF1499"/>
    <property type="match status" value="1"/>
</dbReference>
<dbReference type="STRING" id="1397694.GCA_000702585_00232"/>
<dbReference type="OrthoDB" id="9793534at2"/>
<dbReference type="InterPro" id="IPR010865">
    <property type="entry name" value="DUF1499"/>
</dbReference>
<proteinExistence type="predicted"/>
<dbReference type="PANTHER" id="PTHR34801">
    <property type="entry name" value="EXPRESSED PROTEIN"/>
    <property type="match status" value="1"/>
</dbReference>
<evidence type="ECO:0000313" key="2">
    <source>
        <dbReference type="Proteomes" id="UP000254060"/>
    </source>
</evidence>
<sequence>MATKSLKPIKGTPNAVSTQTSITALKMDPLPYGHDRAHTIETMKMVMGQMPRTELVEETSDMLRYVVSTRVMRFKDDVEFLFDDETRQIEFRSAARLGHSDFGVNRRRMEDVSERYRRLMK</sequence>
<name>A0A377FYG9_9BACL</name>
<dbReference type="RefSeq" id="WP_029333801.1">
    <property type="nucleotide sequence ID" value="NZ_UGGP01000001.1"/>
</dbReference>
<gene>
    <name evidence="1" type="ORF">NCTC13163_02808</name>
</gene>
<dbReference type="PANTHER" id="PTHR34801:SF6">
    <property type="entry name" value="SLL1620 PROTEIN"/>
    <property type="match status" value="1"/>
</dbReference>
<evidence type="ECO:0000313" key="1">
    <source>
        <dbReference type="EMBL" id="STO09373.1"/>
    </source>
</evidence>
<organism evidence="1 2">
    <name type="scientific">Exiguobacterium aurantiacum</name>
    <dbReference type="NCBI Taxonomy" id="33987"/>
    <lineage>
        <taxon>Bacteria</taxon>
        <taxon>Bacillati</taxon>
        <taxon>Bacillota</taxon>
        <taxon>Bacilli</taxon>
        <taxon>Bacillales</taxon>
        <taxon>Bacillales Family XII. Incertae Sedis</taxon>
        <taxon>Exiguobacterium</taxon>
    </lineage>
</organism>
<dbReference type="AlphaFoldDB" id="A0A377FYG9"/>
<accession>A0A377FYG9</accession>
<protein>
    <submittedName>
        <fullName evidence="1">Uncharacterized protein conserved in bacteria</fullName>
    </submittedName>
</protein>